<protein>
    <submittedName>
        <fullName evidence="2">Restriction endonuclease, DUF820</fullName>
    </submittedName>
</protein>
<dbReference type="InterPro" id="IPR012296">
    <property type="entry name" value="Nuclease_put_TT1808"/>
</dbReference>
<sequence length="192" mass="21257">MAANTLYNPESSEAPPLFSGEELFDMGDIGRTELVGGELIRMSPTGYPHGIAEAKIAHTLSLFVDQHKLGHVLVGEVGIYIRRNPDTIRGADVIYISAERLSQAKSKSYLDVAPELVVEVLSPGDRWSDVTDKIDEYFSIGVQVVWIADPRQRQIFEYRSPTQVKRFKADETLSGGDILPGFEISVATLFET</sequence>
<name>A0A975BKR1_9BACT</name>
<dbReference type="InterPro" id="IPR011335">
    <property type="entry name" value="Restrct_endonuc-II-like"/>
</dbReference>
<reference evidence="2" key="1">
    <citation type="journal article" date="2021" name="Microb. Physiol.">
        <title>Proteogenomic Insights into the Physiology of Marine, Sulfate-Reducing, Filamentous Desulfonema limicola and Desulfonema magnum.</title>
        <authorList>
            <person name="Schnaars V."/>
            <person name="Wohlbrand L."/>
            <person name="Scheve S."/>
            <person name="Hinrichs C."/>
            <person name="Reinhardt R."/>
            <person name="Rabus R."/>
        </authorList>
    </citation>
    <scope>NUCLEOTIDE SEQUENCE</scope>
    <source>
        <strain evidence="2">4be13</strain>
    </source>
</reference>
<evidence type="ECO:0000259" key="1">
    <source>
        <dbReference type="Pfam" id="PF05685"/>
    </source>
</evidence>
<proteinExistence type="predicted"/>
<evidence type="ECO:0000313" key="2">
    <source>
        <dbReference type="EMBL" id="QTA87092.1"/>
    </source>
</evidence>
<dbReference type="Proteomes" id="UP000663722">
    <property type="component" value="Chromosome"/>
</dbReference>
<keyword evidence="2" id="KW-0378">Hydrolase</keyword>
<dbReference type="Pfam" id="PF05685">
    <property type="entry name" value="Uma2"/>
    <property type="match status" value="1"/>
</dbReference>
<dbReference type="PANTHER" id="PTHR34107">
    <property type="entry name" value="SLL0198 PROTEIN-RELATED"/>
    <property type="match status" value="1"/>
</dbReference>
<dbReference type="AlphaFoldDB" id="A0A975BKR1"/>
<dbReference type="PANTHER" id="PTHR34107:SF1">
    <property type="entry name" value="SLL0198 PROTEIN"/>
    <property type="match status" value="1"/>
</dbReference>
<accession>A0A975BKR1</accession>
<dbReference type="InterPro" id="IPR008538">
    <property type="entry name" value="Uma2"/>
</dbReference>
<dbReference type="SUPFAM" id="SSF52980">
    <property type="entry name" value="Restriction endonuclease-like"/>
    <property type="match status" value="1"/>
</dbReference>
<dbReference type="EMBL" id="CP061800">
    <property type="protein sequence ID" value="QTA87092.1"/>
    <property type="molecule type" value="Genomic_DNA"/>
</dbReference>
<keyword evidence="2" id="KW-0255">Endonuclease</keyword>
<organism evidence="2 3">
    <name type="scientific">Desulfonema magnum</name>
    <dbReference type="NCBI Taxonomy" id="45655"/>
    <lineage>
        <taxon>Bacteria</taxon>
        <taxon>Pseudomonadati</taxon>
        <taxon>Thermodesulfobacteriota</taxon>
        <taxon>Desulfobacteria</taxon>
        <taxon>Desulfobacterales</taxon>
        <taxon>Desulfococcaceae</taxon>
        <taxon>Desulfonema</taxon>
    </lineage>
</organism>
<gene>
    <name evidence="2" type="ORF">dnm_031200</name>
</gene>
<keyword evidence="2" id="KW-0540">Nuclease</keyword>
<dbReference type="Gene3D" id="3.90.1570.10">
    <property type="entry name" value="tt1808, chain A"/>
    <property type="match status" value="1"/>
</dbReference>
<dbReference type="CDD" id="cd06260">
    <property type="entry name" value="DUF820-like"/>
    <property type="match status" value="1"/>
</dbReference>
<keyword evidence="3" id="KW-1185">Reference proteome</keyword>
<dbReference type="GO" id="GO:0004519">
    <property type="term" value="F:endonuclease activity"/>
    <property type="evidence" value="ECO:0007669"/>
    <property type="project" value="UniProtKB-KW"/>
</dbReference>
<dbReference type="KEGG" id="dmm:dnm_031200"/>
<evidence type="ECO:0000313" key="3">
    <source>
        <dbReference type="Proteomes" id="UP000663722"/>
    </source>
</evidence>
<feature type="domain" description="Putative restriction endonuclease" evidence="1">
    <location>
        <begin position="28"/>
        <end position="187"/>
    </location>
</feature>